<evidence type="ECO:0000256" key="4">
    <source>
        <dbReference type="ARBA" id="ARBA00022475"/>
    </source>
</evidence>
<evidence type="ECO:0000313" key="33">
    <source>
        <dbReference type="EMBL" id="KAB1256865.1"/>
    </source>
</evidence>
<comment type="function">
    <text evidence="21">Receptor for interleukin-33 (IL-33) which plays crucial roles in innate and adaptive immunity, contributing to tissue homeostasis and responses to environmental stresses together with coreceptor IL1RAP. Its stimulation recruits MYD88, IRAK1, IRAK4, and TRAF6, followed by phosphorylation of MAPK3/ERK1 and/or MAPK1/ERK2, MAPK14, and MAPK8. Possibly involved in helper T-cell function. Upon tissue injury, induces UCP2-dependent mitochondrial rewiring that attenuates the generation of reactive oxygen species and preserves the integrity of Krebs cycle required for persistent production of itaconate and subsequent GATA3-dependent differentiation of inflammation-resolving alternatively activated macrophages.</text>
</comment>
<evidence type="ECO:0000256" key="9">
    <source>
        <dbReference type="ARBA" id="ARBA00022737"/>
    </source>
</evidence>
<keyword evidence="5" id="KW-1017">Isopeptide bond</keyword>
<evidence type="ECO:0000256" key="19">
    <source>
        <dbReference type="ARBA" id="ARBA00023319"/>
    </source>
</evidence>
<dbReference type="FunFam" id="2.60.40.10:FF:000188">
    <property type="entry name" value="Interleukin-1 receptor accessory protein-like 1"/>
    <property type="match status" value="1"/>
</dbReference>
<keyword evidence="15" id="KW-1015">Disulfide bond</keyword>
<dbReference type="PRINTS" id="PR01537">
    <property type="entry name" value="INTRLKN1R1F"/>
</dbReference>
<evidence type="ECO:0000256" key="15">
    <source>
        <dbReference type="ARBA" id="ARBA00023157"/>
    </source>
</evidence>
<evidence type="ECO:0000256" key="7">
    <source>
        <dbReference type="ARBA" id="ARBA00022692"/>
    </source>
</evidence>
<evidence type="ECO:0000256" key="2">
    <source>
        <dbReference type="ARBA" id="ARBA00004613"/>
    </source>
</evidence>
<dbReference type="InterPro" id="IPR003598">
    <property type="entry name" value="Ig_sub2"/>
</dbReference>
<dbReference type="CDD" id="cd05757">
    <property type="entry name" value="Ig2_IL1R-like"/>
    <property type="match status" value="1"/>
</dbReference>
<comment type="subunit">
    <text evidence="23">Forms a ternary complex with IL18 and IL18RAP. Within this complex, IL18R1 is involved in ligand-binding and IL18RAP in signaling leading to NF-kappa-B and JNK activation. Interacts with SLC12A3 in peritoneal macrophages; this interaction is increased by IL18 treatment.</text>
</comment>
<dbReference type="GO" id="GO:0032729">
    <property type="term" value="P:positive regulation of type II interferon production"/>
    <property type="evidence" value="ECO:0007669"/>
    <property type="project" value="UniProtKB-ARBA"/>
</dbReference>
<evidence type="ECO:0000256" key="8">
    <source>
        <dbReference type="ARBA" id="ARBA00022729"/>
    </source>
</evidence>
<comment type="function">
    <text evidence="22">Within the IL18 receptor complex, responsible for the binding of the pro-inflammatory cytokine IL18, but not IL1A nor IL1B. Involved in IL18-mediated IFNG synthesis from T-helper 1 (Th1) cells. Contributes to IL18-induced cytokine production, either independently of SLC12A3, or as a complex with SLC12A3.</text>
</comment>
<keyword evidence="14 29" id="KW-0472">Membrane</keyword>
<evidence type="ECO:0000256" key="17">
    <source>
        <dbReference type="ARBA" id="ARBA00023180"/>
    </source>
</evidence>
<dbReference type="PROSITE" id="PS50835">
    <property type="entry name" value="IG_LIKE"/>
    <property type="match status" value="3"/>
</dbReference>
<keyword evidence="12 29" id="KW-1133">Transmembrane helix</keyword>
<dbReference type="FunFam" id="2.60.40.10:FF:001471">
    <property type="entry name" value="interleukin-1 receptor-like 1 isoform X3"/>
    <property type="match status" value="1"/>
</dbReference>
<protein>
    <recommendedName>
        <fullName evidence="25">Interleukin-1 receptor-like 1</fullName>
    </recommendedName>
    <alternativeName>
        <fullName evidence="26">CD218 antigen-like family member A</fullName>
    </alternativeName>
    <alternativeName>
        <fullName evidence="27">IL1 receptor-related protein</fullName>
    </alternativeName>
    <alternativeName>
        <fullName evidence="24">Interleukin-18 receptor 1</fullName>
    </alternativeName>
    <alternativeName>
        <fullName evidence="28">Interleukin-18 receptor alpha</fullName>
    </alternativeName>
</protein>
<dbReference type="SMART" id="SM00255">
    <property type="entry name" value="TIR"/>
    <property type="match status" value="2"/>
</dbReference>
<feature type="transmembrane region" description="Helical" evidence="29">
    <location>
        <begin position="357"/>
        <end position="388"/>
    </location>
</feature>
<evidence type="ECO:0000256" key="3">
    <source>
        <dbReference type="ARBA" id="ARBA00009752"/>
    </source>
</evidence>
<evidence type="ECO:0000256" key="5">
    <source>
        <dbReference type="ARBA" id="ARBA00022499"/>
    </source>
</evidence>
<dbReference type="InterPro" id="IPR004074">
    <property type="entry name" value="IL-1_rcpt_I/II-typ"/>
</dbReference>
<dbReference type="Pfam" id="PF13895">
    <property type="entry name" value="Ig_2"/>
    <property type="match status" value="1"/>
</dbReference>
<evidence type="ECO:0000256" key="23">
    <source>
        <dbReference type="ARBA" id="ARBA00063819"/>
    </source>
</evidence>
<evidence type="ECO:0000256" key="11">
    <source>
        <dbReference type="ARBA" id="ARBA00022843"/>
    </source>
</evidence>
<dbReference type="GO" id="GO:0006954">
    <property type="term" value="P:inflammatory response"/>
    <property type="evidence" value="ECO:0007669"/>
    <property type="project" value="UniProtKB-KW"/>
</dbReference>
<feature type="transmembrane region" description="Helical" evidence="29">
    <location>
        <begin position="929"/>
        <end position="954"/>
    </location>
</feature>
<organism evidence="33 34">
    <name type="scientific">Camelus dromedarius</name>
    <name type="common">Dromedary</name>
    <name type="synonym">Arabian camel</name>
    <dbReference type="NCBI Taxonomy" id="9838"/>
    <lineage>
        <taxon>Eukaryota</taxon>
        <taxon>Metazoa</taxon>
        <taxon>Chordata</taxon>
        <taxon>Craniata</taxon>
        <taxon>Vertebrata</taxon>
        <taxon>Euteleostomi</taxon>
        <taxon>Mammalia</taxon>
        <taxon>Eutheria</taxon>
        <taxon>Laurasiatheria</taxon>
        <taxon>Artiodactyla</taxon>
        <taxon>Tylopoda</taxon>
        <taxon>Camelidae</taxon>
        <taxon>Camelus</taxon>
    </lineage>
</organism>
<evidence type="ECO:0000256" key="28">
    <source>
        <dbReference type="ARBA" id="ARBA00083615"/>
    </source>
</evidence>
<evidence type="ECO:0000256" key="22">
    <source>
        <dbReference type="ARBA" id="ARBA00058411"/>
    </source>
</evidence>
<evidence type="ECO:0000259" key="32">
    <source>
        <dbReference type="PROSITE" id="PS50835"/>
    </source>
</evidence>
<dbReference type="InterPro" id="IPR007110">
    <property type="entry name" value="Ig-like_dom"/>
</dbReference>
<comment type="caution">
    <text evidence="33">The sequence shown here is derived from an EMBL/GenBank/DDBJ whole genome shotgun (WGS) entry which is preliminary data.</text>
</comment>
<dbReference type="GO" id="GO:0042007">
    <property type="term" value="F:interleukin-18 binding"/>
    <property type="evidence" value="ECO:0007669"/>
    <property type="project" value="TreeGrafter"/>
</dbReference>
<evidence type="ECO:0000256" key="13">
    <source>
        <dbReference type="ARBA" id="ARBA00023027"/>
    </source>
</evidence>
<keyword evidence="18" id="KW-0395">Inflammatory response</keyword>
<comment type="similarity">
    <text evidence="3">Belongs to the interleukin-1 receptor family.</text>
</comment>
<dbReference type="GO" id="GO:0004908">
    <property type="term" value="F:interleukin-1 receptor activity"/>
    <property type="evidence" value="ECO:0007669"/>
    <property type="project" value="InterPro"/>
</dbReference>
<proteinExistence type="inferred from homology"/>
<dbReference type="EMBL" id="JWIN03000028">
    <property type="protein sequence ID" value="KAB1256865.1"/>
    <property type="molecule type" value="Genomic_DNA"/>
</dbReference>
<dbReference type="Pfam" id="PF01582">
    <property type="entry name" value="TIR"/>
    <property type="match status" value="2"/>
</dbReference>
<keyword evidence="16 33" id="KW-0675">Receptor</keyword>
<gene>
    <name evidence="33" type="ORF">Cadr_000029810</name>
</gene>
<feature type="domain" description="TIR" evidence="31">
    <location>
        <begin position="976"/>
        <end position="1123"/>
    </location>
</feature>
<reference evidence="33 34" key="1">
    <citation type="journal article" date="2019" name="Mol. Ecol. Resour.">
        <title>Improving Illumina assemblies with Hi-C and long reads: an example with the North African dromedary.</title>
        <authorList>
            <person name="Elbers J.P."/>
            <person name="Rogers M.F."/>
            <person name="Perelman P.L."/>
            <person name="Proskuryakova A.A."/>
            <person name="Serdyukova N.A."/>
            <person name="Johnson W.E."/>
            <person name="Horin P."/>
            <person name="Corander J."/>
            <person name="Murphy D."/>
            <person name="Burger P.A."/>
        </authorList>
    </citation>
    <scope>NUCLEOTIDE SEQUENCE [LARGE SCALE GENOMIC DNA]</scope>
    <source>
        <strain evidence="33">Drom800</strain>
        <tissue evidence="33">Blood</tissue>
    </source>
</reference>
<sequence length="1144" mass="131166">MKKLRMRVWGLAVLMVLIPSTSAKFSKSSWGLENEALIVRCPRQEKSQYPVDWYYSKTNTIIPTQRRNRVVASGERLKFLPAEVSDSGSYTCIIRRPTSNKTGYVNVTIYKKPPGCSIPDYLMYSTTSGSEKNSKIYCPTIDLYNWTAPVEWFRNCALLRGSRYQAHKSYLLIDNATHQDTGDYTCKFMHNENGVSYSVTATRSFTVIGEQGFSLFPVIIAPSQNETREVEIVIAFKYYLQNLILLMHFFPSHLGKPANITCSACFGKGSQIMAEVLWQVNRSKVANFGEARIQEEQGQNQSSSNELTCLNTVLRIASVKEEDLWLNYNCLALNFHGLAVHTVRLRRKNPIDQQSTYYLLAGFVILLLLINVLVIILKVFWIEIILLWRDVARPYKTRKDGKVYDAYVIYPRNCKSGSEGAGSVEYFVHQILPDVLENKCGYTLCIYGRDLLPGEDAATAMETCIQQSRRHIFILTPDIVHSKEFAYERGVALHSALLQNDSKAILVEMEALCPPGGLQLEELQDSLKHLVKVQGTLKWREDHVANKRSLNSKFWKHLRSLAELVLFCFPEKPLEANPKHASYRNTFGTFGAYVFGHFSQRKLPEDRIQGRSTHGDFELLEVKEEAGEGTCTSRLHITAFEGEPFYLKYCSFSSERENKTTAIKWYKNESHGLVELNSSSSPRIILHDYVLEFWPIELNDSGSYSFRMGNDTHDWKLNVVGRGKHSCFTEKLVISKVVEVKKSLHVACEHSYYQKPVNRTLYKDCQKIENSKNPFSKNAEFEDQGYYTCMFFLRHNGKLFNVTKTFNITIVGDRNNIIPVLHGPKLTHVKVELGKDIQLNCSALMNEKDKIYWNNWKENENDPNIHEEEGQRIRTSEGKLLASKALIIKNINEKNLNRSYSCSVVGKEGIDTKSFILLKKDVIDIPGHVFTRGMIVAVLISVVIVCLVTVGVIYRVDLVLFYRHFTRRDETLTDGKIYDAFVSYLKECRPENGEEHAFAVEILPRVLEKHFGYKLCIFERDVMPGGAAVEEIHSLIEKSRRLIIVLSKSYMSNRVRYELESGLHAALVERRIKIILIEFTPVSDFAFLPQSLKLLKSHRVLKWKADKSESYNSRFWKNLLYLMPAKTVKPCRDESEVLPVFSQS</sequence>
<evidence type="ECO:0000256" key="6">
    <source>
        <dbReference type="ARBA" id="ARBA00022525"/>
    </source>
</evidence>
<dbReference type="InterPro" id="IPR035897">
    <property type="entry name" value="Toll_tir_struct_dom_sf"/>
</dbReference>
<dbReference type="GO" id="GO:0005886">
    <property type="term" value="C:plasma membrane"/>
    <property type="evidence" value="ECO:0007669"/>
    <property type="project" value="UniProtKB-SubCell"/>
</dbReference>
<dbReference type="PANTHER" id="PTHR11890">
    <property type="entry name" value="INTERLEUKIN-1 RECEPTOR FAMILY MEMBER"/>
    <property type="match status" value="1"/>
</dbReference>
<accession>A0A5N4CD66</accession>
<dbReference type="Gene3D" id="2.60.40.10">
    <property type="entry name" value="Immunoglobulins"/>
    <property type="match status" value="6"/>
</dbReference>
<dbReference type="InterPro" id="IPR000157">
    <property type="entry name" value="TIR_dom"/>
</dbReference>
<keyword evidence="17" id="KW-0325">Glycoprotein</keyword>
<dbReference type="InterPro" id="IPR015621">
    <property type="entry name" value="IL-1_rcpt_fam"/>
</dbReference>
<keyword evidence="11" id="KW-0832">Ubl conjugation</keyword>
<dbReference type="PROSITE" id="PS50104">
    <property type="entry name" value="TIR"/>
    <property type="match status" value="2"/>
</dbReference>
<name>A0A5N4CD66_CAMDR</name>
<feature type="chain" id="PRO_5024458760" description="Interleukin-1 receptor-like 1" evidence="30">
    <location>
        <begin position="24"/>
        <end position="1144"/>
    </location>
</feature>
<evidence type="ECO:0000256" key="26">
    <source>
        <dbReference type="ARBA" id="ARBA00075051"/>
    </source>
</evidence>
<evidence type="ECO:0000256" key="12">
    <source>
        <dbReference type="ARBA" id="ARBA00022989"/>
    </source>
</evidence>
<evidence type="ECO:0000256" key="18">
    <source>
        <dbReference type="ARBA" id="ARBA00023198"/>
    </source>
</evidence>
<dbReference type="FunFam" id="2.60.40.10:FF:000284">
    <property type="entry name" value="interleukin-1 receptor accessory protein-like 1"/>
    <property type="match status" value="1"/>
</dbReference>
<keyword evidence="9" id="KW-0677">Repeat</keyword>
<feature type="signal peptide" evidence="30">
    <location>
        <begin position="1"/>
        <end position="23"/>
    </location>
</feature>
<dbReference type="InterPro" id="IPR013783">
    <property type="entry name" value="Ig-like_fold"/>
</dbReference>
<keyword evidence="10" id="KW-0378">Hydrolase</keyword>
<evidence type="ECO:0000256" key="16">
    <source>
        <dbReference type="ARBA" id="ARBA00023170"/>
    </source>
</evidence>
<evidence type="ECO:0000313" key="34">
    <source>
        <dbReference type="Proteomes" id="UP000299084"/>
    </source>
</evidence>
<comment type="function">
    <text evidence="20">Inhibits IL-33 signaling.</text>
</comment>
<keyword evidence="4" id="KW-1003">Cell membrane</keyword>
<dbReference type="FunFam" id="2.60.40.10:FF:001441">
    <property type="entry name" value="Interleukin-18 receptor 1"/>
    <property type="match status" value="1"/>
</dbReference>
<keyword evidence="7 29" id="KW-0812">Transmembrane</keyword>
<keyword evidence="8 30" id="KW-0732">Signal</keyword>
<dbReference type="PRINTS" id="PR01536">
    <property type="entry name" value="INTRLKN1R12F"/>
</dbReference>
<evidence type="ECO:0000256" key="25">
    <source>
        <dbReference type="ARBA" id="ARBA00069773"/>
    </source>
</evidence>
<dbReference type="AlphaFoldDB" id="A0A5N4CD66"/>
<dbReference type="FunFam" id="2.60.40.10:FF:001410">
    <property type="entry name" value="Interleukin 18 receptor 1"/>
    <property type="match status" value="1"/>
</dbReference>
<feature type="domain" description="Ig-like" evidence="32">
    <location>
        <begin position="19"/>
        <end position="108"/>
    </location>
</feature>
<dbReference type="SMART" id="SM00408">
    <property type="entry name" value="IGc2"/>
    <property type="match status" value="3"/>
</dbReference>
<evidence type="ECO:0000259" key="31">
    <source>
        <dbReference type="PROSITE" id="PS50104"/>
    </source>
</evidence>
<evidence type="ECO:0000256" key="1">
    <source>
        <dbReference type="ARBA" id="ARBA00004251"/>
    </source>
</evidence>
<evidence type="ECO:0000256" key="21">
    <source>
        <dbReference type="ARBA" id="ARBA00053718"/>
    </source>
</evidence>
<dbReference type="SUPFAM" id="SSF52200">
    <property type="entry name" value="Toll/Interleukin receptor TIR domain"/>
    <property type="match status" value="2"/>
</dbReference>
<evidence type="ECO:0000256" key="24">
    <source>
        <dbReference type="ARBA" id="ARBA00067620"/>
    </source>
</evidence>
<keyword evidence="34" id="KW-1185">Reference proteome</keyword>
<dbReference type="InterPro" id="IPR036179">
    <property type="entry name" value="Ig-like_dom_sf"/>
</dbReference>
<evidence type="ECO:0000256" key="14">
    <source>
        <dbReference type="ARBA" id="ARBA00023136"/>
    </source>
</evidence>
<evidence type="ECO:0000256" key="30">
    <source>
        <dbReference type="SAM" id="SignalP"/>
    </source>
</evidence>
<evidence type="ECO:0000256" key="20">
    <source>
        <dbReference type="ARBA" id="ARBA00053357"/>
    </source>
</evidence>
<dbReference type="SMART" id="SM00409">
    <property type="entry name" value="IG"/>
    <property type="match status" value="6"/>
</dbReference>
<evidence type="ECO:0000256" key="27">
    <source>
        <dbReference type="ARBA" id="ARBA00076463"/>
    </source>
</evidence>
<dbReference type="GO" id="GO:0042008">
    <property type="term" value="F:interleukin-18 receptor activity"/>
    <property type="evidence" value="ECO:0007669"/>
    <property type="project" value="TreeGrafter"/>
</dbReference>
<keyword evidence="13" id="KW-0520">NAD</keyword>
<dbReference type="GO" id="GO:0006955">
    <property type="term" value="P:immune response"/>
    <property type="evidence" value="ECO:0007669"/>
    <property type="project" value="UniProtKB-ARBA"/>
</dbReference>
<dbReference type="GO" id="GO:0005576">
    <property type="term" value="C:extracellular region"/>
    <property type="evidence" value="ECO:0007669"/>
    <property type="project" value="UniProtKB-SubCell"/>
</dbReference>
<dbReference type="InterPro" id="IPR003599">
    <property type="entry name" value="Ig_sub"/>
</dbReference>
<comment type="subcellular location">
    <subcellularLocation>
        <location evidence="1">Cell membrane</location>
        <topology evidence="1">Single-pass type I membrane protein</topology>
    </subcellularLocation>
    <subcellularLocation>
        <location evidence="2">Secreted</location>
    </subcellularLocation>
</comment>
<dbReference type="Proteomes" id="UP000299084">
    <property type="component" value="Unassembled WGS sequence"/>
</dbReference>
<keyword evidence="6" id="KW-0964">Secreted</keyword>
<dbReference type="Gene3D" id="3.40.50.10140">
    <property type="entry name" value="Toll/interleukin-1 receptor homology (TIR) domain"/>
    <property type="match status" value="2"/>
</dbReference>
<evidence type="ECO:0000256" key="29">
    <source>
        <dbReference type="SAM" id="Phobius"/>
    </source>
</evidence>
<evidence type="ECO:0000256" key="10">
    <source>
        <dbReference type="ARBA" id="ARBA00022801"/>
    </source>
</evidence>
<feature type="domain" description="Ig-like" evidence="32">
    <location>
        <begin position="824"/>
        <end position="904"/>
    </location>
</feature>
<dbReference type="SUPFAM" id="SSF48726">
    <property type="entry name" value="Immunoglobulin"/>
    <property type="match status" value="4"/>
</dbReference>
<keyword evidence="19" id="KW-0393">Immunoglobulin domain</keyword>
<feature type="domain" description="Ig-like" evidence="32">
    <location>
        <begin position="119"/>
        <end position="202"/>
    </location>
</feature>
<dbReference type="GO" id="GO:0016787">
    <property type="term" value="F:hydrolase activity"/>
    <property type="evidence" value="ECO:0007669"/>
    <property type="project" value="UniProtKB-KW"/>
</dbReference>
<feature type="domain" description="TIR" evidence="31">
    <location>
        <begin position="402"/>
        <end position="562"/>
    </location>
</feature>
<dbReference type="PANTHER" id="PTHR11890:SF6">
    <property type="entry name" value="INTERLEUKIN-18 RECEPTOR 1"/>
    <property type="match status" value="1"/>
</dbReference>
<dbReference type="FunFam" id="2.60.40.10:FF:001543">
    <property type="entry name" value="Interleukin 18 receptor 1"/>
    <property type="match status" value="1"/>
</dbReference>
<dbReference type="FunFam" id="3.40.50.10140:FF:000002">
    <property type="entry name" value="Interleukin 1 receptor accessory protein"/>
    <property type="match status" value="2"/>
</dbReference>